<keyword evidence="4" id="KW-1003">Cell membrane</keyword>
<dbReference type="SUPFAM" id="SSF55874">
    <property type="entry name" value="ATPase domain of HSP90 chaperone/DNA topoisomerase II/histidine kinase"/>
    <property type="match status" value="1"/>
</dbReference>
<dbReference type="Pfam" id="PF00672">
    <property type="entry name" value="HAMP"/>
    <property type="match status" value="1"/>
</dbReference>
<evidence type="ECO:0000256" key="9">
    <source>
        <dbReference type="PROSITE-ProRule" id="PRU00169"/>
    </source>
</evidence>
<dbReference type="EC" id="2.7.13.3" evidence="3"/>
<name>A0YDX1_9GAMM</name>
<protein>
    <recommendedName>
        <fullName evidence="3">histidine kinase</fullName>
        <ecNumber evidence="3">2.7.13.3</ecNumber>
    </recommendedName>
</protein>
<dbReference type="SMART" id="SM00448">
    <property type="entry name" value="REC"/>
    <property type="match status" value="1"/>
</dbReference>
<dbReference type="OrthoDB" id="6187449at2"/>
<dbReference type="PRINTS" id="PR00344">
    <property type="entry name" value="BCTRLSENSOR"/>
</dbReference>
<organism evidence="14 15">
    <name type="scientific">marine gamma proteobacterium HTCC2143</name>
    <dbReference type="NCBI Taxonomy" id="247633"/>
    <lineage>
        <taxon>Bacteria</taxon>
        <taxon>Pseudomonadati</taxon>
        <taxon>Pseudomonadota</taxon>
        <taxon>Gammaproteobacteria</taxon>
        <taxon>Cellvibrionales</taxon>
        <taxon>Spongiibacteraceae</taxon>
        <taxon>BD1-7 clade</taxon>
    </lineage>
</organism>
<evidence type="ECO:0000256" key="7">
    <source>
        <dbReference type="ARBA" id="ARBA00022777"/>
    </source>
</evidence>
<proteinExistence type="predicted"/>
<comment type="catalytic activity">
    <reaction evidence="1">
        <text>ATP + protein L-histidine = ADP + protein N-phospho-L-histidine.</text>
        <dbReference type="EC" id="2.7.13.3"/>
    </reaction>
</comment>
<dbReference type="Gene3D" id="3.30.565.10">
    <property type="entry name" value="Histidine kinase-like ATPase, C-terminal domain"/>
    <property type="match status" value="1"/>
</dbReference>
<dbReference type="SUPFAM" id="SSF52172">
    <property type="entry name" value="CheY-like"/>
    <property type="match status" value="1"/>
</dbReference>
<evidence type="ECO:0000256" key="10">
    <source>
        <dbReference type="SAM" id="Phobius"/>
    </source>
</evidence>
<dbReference type="PANTHER" id="PTHR45339">
    <property type="entry name" value="HYBRID SIGNAL TRANSDUCTION HISTIDINE KINASE J"/>
    <property type="match status" value="1"/>
</dbReference>
<dbReference type="Pfam" id="PF09984">
    <property type="entry name" value="sCache_4"/>
    <property type="match status" value="1"/>
</dbReference>
<dbReference type="AlphaFoldDB" id="A0YDX1"/>
<dbReference type="Gene3D" id="1.10.287.130">
    <property type="match status" value="1"/>
</dbReference>
<feature type="domain" description="Response regulatory" evidence="12">
    <location>
        <begin position="678"/>
        <end position="794"/>
    </location>
</feature>
<dbReference type="Pfam" id="PF02518">
    <property type="entry name" value="HATPase_c"/>
    <property type="match status" value="1"/>
</dbReference>
<evidence type="ECO:0000259" key="11">
    <source>
        <dbReference type="PROSITE" id="PS50109"/>
    </source>
</evidence>
<feature type="domain" description="Histidine kinase" evidence="11">
    <location>
        <begin position="299"/>
        <end position="520"/>
    </location>
</feature>
<evidence type="ECO:0000256" key="3">
    <source>
        <dbReference type="ARBA" id="ARBA00012438"/>
    </source>
</evidence>
<evidence type="ECO:0000313" key="15">
    <source>
        <dbReference type="Proteomes" id="UP000004931"/>
    </source>
</evidence>
<dbReference type="GO" id="GO:0005886">
    <property type="term" value="C:plasma membrane"/>
    <property type="evidence" value="ECO:0007669"/>
    <property type="project" value="UniProtKB-SubCell"/>
</dbReference>
<dbReference type="PROSITE" id="PS50885">
    <property type="entry name" value="HAMP"/>
    <property type="match status" value="1"/>
</dbReference>
<keyword evidence="10" id="KW-0812">Transmembrane</keyword>
<dbReference type="eggNOG" id="COG2205">
    <property type="taxonomic scope" value="Bacteria"/>
</dbReference>
<dbReference type="STRING" id="247633.GP2143_10422"/>
<keyword evidence="6" id="KW-0808">Transferase</keyword>
<feature type="modified residue" description="4-aspartylphosphate" evidence="9">
    <location>
        <position position="727"/>
    </location>
</feature>
<dbReference type="Gene3D" id="6.10.340.10">
    <property type="match status" value="1"/>
</dbReference>
<dbReference type="InterPro" id="IPR011006">
    <property type="entry name" value="CheY-like_superfamily"/>
</dbReference>
<evidence type="ECO:0000313" key="14">
    <source>
        <dbReference type="EMBL" id="EAW31005.1"/>
    </source>
</evidence>
<dbReference type="EMBL" id="AAVT01000005">
    <property type="protein sequence ID" value="EAW31005.1"/>
    <property type="molecule type" value="Genomic_DNA"/>
</dbReference>
<dbReference type="Pfam" id="PF00512">
    <property type="entry name" value="HisKA"/>
    <property type="match status" value="1"/>
</dbReference>
<evidence type="ECO:0000259" key="13">
    <source>
        <dbReference type="PROSITE" id="PS50885"/>
    </source>
</evidence>
<dbReference type="FunFam" id="3.30.565.10:FF:000010">
    <property type="entry name" value="Sensor histidine kinase RcsC"/>
    <property type="match status" value="1"/>
</dbReference>
<dbReference type="PROSITE" id="PS50109">
    <property type="entry name" value="HIS_KIN"/>
    <property type="match status" value="1"/>
</dbReference>
<dbReference type="Pfam" id="PF00072">
    <property type="entry name" value="Response_reg"/>
    <property type="match status" value="1"/>
</dbReference>
<dbReference type="SMART" id="SM00304">
    <property type="entry name" value="HAMP"/>
    <property type="match status" value="1"/>
</dbReference>
<keyword evidence="8" id="KW-0902">Two-component regulatory system</keyword>
<dbReference type="SMART" id="SM00388">
    <property type="entry name" value="HisKA"/>
    <property type="match status" value="1"/>
</dbReference>
<keyword evidence="7 14" id="KW-0418">Kinase</keyword>
<dbReference type="Proteomes" id="UP000004931">
    <property type="component" value="Unassembled WGS sequence"/>
</dbReference>
<comment type="subcellular location">
    <subcellularLocation>
        <location evidence="2">Cell inner membrane</location>
        <topology evidence="2">Multi-pass membrane protein</topology>
    </subcellularLocation>
</comment>
<dbReference type="SMART" id="SM00387">
    <property type="entry name" value="HATPase_c"/>
    <property type="match status" value="1"/>
</dbReference>
<dbReference type="CDD" id="cd16922">
    <property type="entry name" value="HATPase_EvgS-ArcB-TorS-like"/>
    <property type="match status" value="1"/>
</dbReference>
<reference evidence="14 15" key="1">
    <citation type="journal article" date="2010" name="J. Bacteriol.">
        <title>Genome sequence of the oligotrophic marine Gammaproteobacterium HTCC2143, isolated from the Oregon Coast.</title>
        <authorList>
            <person name="Oh H.M."/>
            <person name="Kang I."/>
            <person name="Ferriera S."/>
            <person name="Giovannoni S.J."/>
            <person name="Cho J.C."/>
        </authorList>
    </citation>
    <scope>NUCLEOTIDE SEQUENCE [LARGE SCALE GENOMIC DNA]</scope>
    <source>
        <strain evidence="14 15">HTCC2143</strain>
    </source>
</reference>
<dbReference type="InterPro" id="IPR003660">
    <property type="entry name" value="HAMP_dom"/>
</dbReference>
<dbReference type="InterPro" id="IPR036097">
    <property type="entry name" value="HisK_dim/P_sf"/>
</dbReference>
<dbReference type="InterPro" id="IPR003594">
    <property type="entry name" value="HATPase_dom"/>
</dbReference>
<keyword evidence="4" id="KW-0997">Cell inner membrane</keyword>
<dbReference type="InterPro" id="IPR003661">
    <property type="entry name" value="HisK_dim/P_dom"/>
</dbReference>
<keyword evidence="10" id="KW-0472">Membrane</keyword>
<dbReference type="CDD" id="cd17546">
    <property type="entry name" value="REC_hyHK_CKI1_RcsC-like"/>
    <property type="match status" value="1"/>
</dbReference>
<evidence type="ECO:0000256" key="6">
    <source>
        <dbReference type="ARBA" id="ARBA00022679"/>
    </source>
</evidence>
<evidence type="ECO:0000259" key="12">
    <source>
        <dbReference type="PROSITE" id="PS50110"/>
    </source>
</evidence>
<keyword evidence="5 9" id="KW-0597">Phosphoprotein</keyword>
<feature type="transmembrane region" description="Helical" evidence="10">
    <location>
        <begin position="12"/>
        <end position="34"/>
    </location>
</feature>
<dbReference type="InterPro" id="IPR005467">
    <property type="entry name" value="His_kinase_dom"/>
</dbReference>
<keyword evidence="15" id="KW-1185">Reference proteome</keyword>
<keyword evidence="10" id="KW-1133">Transmembrane helix</keyword>
<evidence type="ECO:0000256" key="4">
    <source>
        <dbReference type="ARBA" id="ARBA00022519"/>
    </source>
</evidence>
<dbReference type="SUPFAM" id="SSF47384">
    <property type="entry name" value="Homodimeric domain of signal transducing histidine kinase"/>
    <property type="match status" value="1"/>
</dbReference>
<gene>
    <name evidence="14" type="ORF">GP2143_10422</name>
</gene>
<evidence type="ECO:0000256" key="5">
    <source>
        <dbReference type="ARBA" id="ARBA00022553"/>
    </source>
</evidence>
<accession>A0YDX1</accession>
<feature type="domain" description="HAMP" evidence="13">
    <location>
        <begin position="200"/>
        <end position="252"/>
    </location>
</feature>
<dbReference type="PROSITE" id="PS50110">
    <property type="entry name" value="RESPONSE_REGULATORY"/>
    <property type="match status" value="1"/>
</dbReference>
<feature type="transmembrane region" description="Helical" evidence="10">
    <location>
        <begin position="179"/>
        <end position="198"/>
    </location>
</feature>
<dbReference type="InterPro" id="IPR001789">
    <property type="entry name" value="Sig_transdc_resp-reg_receiver"/>
</dbReference>
<dbReference type="GO" id="GO:0000155">
    <property type="term" value="F:phosphorelay sensor kinase activity"/>
    <property type="evidence" value="ECO:0007669"/>
    <property type="project" value="InterPro"/>
</dbReference>
<evidence type="ECO:0000256" key="8">
    <source>
        <dbReference type="ARBA" id="ARBA00023012"/>
    </source>
</evidence>
<sequence length="895" mass="97982">MKWPLWTSGIRSRLLLISILPVVVATVLLSWFSLVSQNESLSRAFFQSGDSVTAYIAATAELGMYAADRTALKRLGASALKTPDVVGIGFIDSGINLLAASGDTSVIGREGIELCLENGRWEKGLYLFFCKPVLESEQLVSDFDLDVKQVRAGPNQYGWVMLAVSRESMALQQQANAQVLLGVALIVVLAAALLAFRISGSISMPVLSLEKTVNELDSGRLSSRAEVAGPSETKALARGINRLARSVAQSQEQLATKVENSTRRVVTAMDALSKKNRALEKTQQALKLASTAKDDFLAKMSHELRTPLTTVVGFSRLLNQSKMNSKQVEYSDNITVAAELLLDTINNMLDFSKLQSSAVSIENIKFDLREAMEGLVAMHAYQAESTGLDLILIIDRNIPRLLLGDPTRIKQIVNNLLSNAVKFTKQGEVVLRVSLMKGENDDGSLSIEVIDSGIGMDEKSQARLFQPFTQADDTITRRFGGTGLGLVICKQLAELMGGDIVINSDLGVGTCMTVTLPLLATDLSFVMPVRPPSDFNVLVYDTSPWGRQSLQNHFFEAGLVAAVGSKVELSLSLEQTSHAVDILVLSVKSSDVKMQDLADWLLEIRAIYQGSIIFSSEQRLLHSPEFERILQNYMPIFCVSRPVKHSVIASIVQGIDSKTETVNSKHREAAKLPLKGLKVLLAEDNFYNRKLIETIVVRSGAAVSGVENGGQAVDLFEREHFDAVLMDIHMPIMDGISATQKIVALADDGGIPVFGLTANVIERDHDRMLKAGANYIFGKPLDEVGLIKAICECTGRSYHPQWEQRKKLVESLVSPQSLQIKLNMLFDKVSNEVRQLNIDQANETLHEMRGLSGMFGMILLSQQIADLGRVLKAGETEEKLSNLFAEIKIGISELC</sequence>
<dbReference type="InterPro" id="IPR036890">
    <property type="entry name" value="HATPase_C_sf"/>
</dbReference>
<evidence type="ECO:0000256" key="1">
    <source>
        <dbReference type="ARBA" id="ARBA00000085"/>
    </source>
</evidence>
<evidence type="ECO:0000256" key="2">
    <source>
        <dbReference type="ARBA" id="ARBA00004429"/>
    </source>
</evidence>
<comment type="caution">
    <text evidence="14">The sequence shown here is derived from an EMBL/GenBank/DDBJ whole genome shotgun (WGS) entry which is preliminary data.</text>
</comment>
<dbReference type="InterPro" id="IPR004358">
    <property type="entry name" value="Sig_transdc_His_kin-like_C"/>
</dbReference>
<dbReference type="CDD" id="cd00082">
    <property type="entry name" value="HisKA"/>
    <property type="match status" value="1"/>
</dbReference>
<dbReference type="Gene3D" id="3.40.50.2300">
    <property type="match status" value="1"/>
</dbReference>
<dbReference type="PANTHER" id="PTHR45339:SF1">
    <property type="entry name" value="HYBRID SIGNAL TRANSDUCTION HISTIDINE KINASE J"/>
    <property type="match status" value="1"/>
</dbReference>
<dbReference type="InterPro" id="IPR019247">
    <property type="entry name" value="Histidine_kinase_BarA_N"/>
</dbReference>